<keyword evidence="2" id="KW-0378">Hydrolase</keyword>
<dbReference type="RefSeq" id="WP_051146545.1">
    <property type="nucleotide sequence ID" value="NZ_JAFKDB010000019.1"/>
</dbReference>
<dbReference type="Pfam" id="PF00149">
    <property type="entry name" value="Metallophos"/>
    <property type="match status" value="1"/>
</dbReference>
<evidence type="ECO:0000256" key="2">
    <source>
        <dbReference type="ARBA" id="ARBA00022801"/>
    </source>
</evidence>
<sequence>MSVNRRKFLKNFLVGAATVPTLSACGGGSGSDSDNGNGGGDISPELPGGQEITPTEKLRFMVVGDTGTGTQGQYHVAAAMEKVAKAQGAEFILGAGDNIYEEGVTSVDDPRFLDSFEYPYQNLDLPFYMCLGNHDCASTIFGGGSNNKRGDYQVDYHYSTNRYSNKWKMPARFYNEIFGKQSDGAPFLELFVVDSNPLTSFYIDRDEDFNWQNYGYPQQMWMKETVDASQAHWKIAMSHVPYKSNGKHGNAGNLDEGLRILFNNPDADGLRYKAFLEDAFAHKIDMLFTGHDHSMQWIKPVPEFGPAHIIVSGAGGKTDALKEPERNPTFYQREEMLGFVWVELTTSTMKVEFYVVDPDTGDHTVGFSREITKPVTTGALEPALA</sequence>
<keyword evidence="6" id="KW-1185">Reference proteome</keyword>
<evidence type="ECO:0000256" key="1">
    <source>
        <dbReference type="ARBA" id="ARBA00022729"/>
    </source>
</evidence>
<protein>
    <submittedName>
        <fullName evidence="5">Metallophosphoesterase</fullName>
    </submittedName>
</protein>
<feature type="compositionally biased region" description="Gly residues" evidence="3">
    <location>
        <begin position="25"/>
        <end position="41"/>
    </location>
</feature>
<feature type="domain" description="Calcineurin-like phosphoesterase" evidence="4">
    <location>
        <begin position="58"/>
        <end position="294"/>
    </location>
</feature>
<comment type="caution">
    <text evidence="5">The sequence shown here is derived from an EMBL/GenBank/DDBJ whole genome shotgun (WGS) entry which is preliminary data.</text>
</comment>
<evidence type="ECO:0000313" key="5">
    <source>
        <dbReference type="EMBL" id="MBN7771248.1"/>
    </source>
</evidence>
<dbReference type="InterPro" id="IPR051558">
    <property type="entry name" value="Metallophosphoesterase_PAP"/>
</dbReference>
<evidence type="ECO:0000256" key="3">
    <source>
        <dbReference type="SAM" id="MobiDB-lite"/>
    </source>
</evidence>
<dbReference type="InterPro" id="IPR029052">
    <property type="entry name" value="Metallo-depent_PP-like"/>
</dbReference>
<name>A0ABS3BHC6_9GAMM</name>
<dbReference type="InterPro" id="IPR004843">
    <property type="entry name" value="Calcineurin-like_PHP"/>
</dbReference>
<dbReference type="EMBL" id="JAFKDB010000019">
    <property type="protein sequence ID" value="MBN7771248.1"/>
    <property type="molecule type" value="Genomic_DNA"/>
</dbReference>
<evidence type="ECO:0000259" key="4">
    <source>
        <dbReference type="Pfam" id="PF00149"/>
    </source>
</evidence>
<evidence type="ECO:0000313" key="6">
    <source>
        <dbReference type="Proteomes" id="UP000664344"/>
    </source>
</evidence>
<reference evidence="5 6" key="1">
    <citation type="submission" date="2021-02" db="EMBL/GenBank/DDBJ databases">
        <title>PHA producing bacteria isolated from coastal sediment in Guangdong, Shenzhen.</title>
        <authorList>
            <person name="Zheng W."/>
            <person name="Yu S."/>
            <person name="Huang Y."/>
        </authorList>
    </citation>
    <scope>NUCLEOTIDE SEQUENCE [LARGE SCALE GENOMIC DNA]</scope>
    <source>
        <strain evidence="5 6">TN21-5</strain>
    </source>
</reference>
<accession>A0ABS3BHC6</accession>
<dbReference type="Gene3D" id="3.60.21.10">
    <property type="match status" value="1"/>
</dbReference>
<gene>
    <name evidence="5" type="ORF">JYP53_15185</name>
</gene>
<dbReference type="PANTHER" id="PTHR10161">
    <property type="entry name" value="TARTRATE-RESISTANT ACID PHOSPHATASE TYPE 5"/>
    <property type="match status" value="1"/>
</dbReference>
<dbReference type="PROSITE" id="PS51257">
    <property type="entry name" value="PROKAR_LIPOPROTEIN"/>
    <property type="match status" value="1"/>
</dbReference>
<dbReference type="PANTHER" id="PTHR10161:SF14">
    <property type="entry name" value="TARTRATE-RESISTANT ACID PHOSPHATASE TYPE 5"/>
    <property type="match status" value="1"/>
</dbReference>
<keyword evidence="1" id="KW-0732">Signal</keyword>
<feature type="region of interest" description="Disordered" evidence="3">
    <location>
        <begin position="24"/>
        <end position="51"/>
    </location>
</feature>
<organism evidence="5 6">
    <name type="scientific">Marinobacter daepoensis</name>
    <dbReference type="NCBI Taxonomy" id="262077"/>
    <lineage>
        <taxon>Bacteria</taxon>
        <taxon>Pseudomonadati</taxon>
        <taxon>Pseudomonadota</taxon>
        <taxon>Gammaproteobacteria</taxon>
        <taxon>Pseudomonadales</taxon>
        <taxon>Marinobacteraceae</taxon>
        <taxon>Marinobacter</taxon>
    </lineage>
</organism>
<dbReference type="SUPFAM" id="SSF56300">
    <property type="entry name" value="Metallo-dependent phosphatases"/>
    <property type="match status" value="1"/>
</dbReference>
<proteinExistence type="predicted"/>
<dbReference type="Proteomes" id="UP000664344">
    <property type="component" value="Unassembled WGS sequence"/>
</dbReference>